<dbReference type="InterPro" id="IPR001810">
    <property type="entry name" value="F-box_dom"/>
</dbReference>
<dbReference type="EMBL" id="JADGJH010000166">
    <property type="protein sequence ID" value="KAJ3135385.1"/>
    <property type="molecule type" value="Genomic_DNA"/>
</dbReference>
<dbReference type="Proteomes" id="UP001211907">
    <property type="component" value="Unassembled WGS sequence"/>
</dbReference>
<dbReference type="InterPro" id="IPR032675">
    <property type="entry name" value="LRR_dom_sf"/>
</dbReference>
<evidence type="ECO:0000259" key="3">
    <source>
        <dbReference type="Pfam" id="PF00646"/>
    </source>
</evidence>
<protein>
    <recommendedName>
        <fullName evidence="3">F-box domain-containing protein</fullName>
    </recommendedName>
</protein>
<gene>
    <name evidence="4" type="ORF">HK100_002786</name>
</gene>
<dbReference type="Pfam" id="PF00560">
    <property type="entry name" value="LRR_1"/>
    <property type="match status" value="6"/>
</dbReference>
<organism evidence="4 5">
    <name type="scientific">Physocladia obscura</name>
    <dbReference type="NCBI Taxonomy" id="109957"/>
    <lineage>
        <taxon>Eukaryota</taxon>
        <taxon>Fungi</taxon>
        <taxon>Fungi incertae sedis</taxon>
        <taxon>Chytridiomycota</taxon>
        <taxon>Chytridiomycota incertae sedis</taxon>
        <taxon>Chytridiomycetes</taxon>
        <taxon>Chytridiales</taxon>
        <taxon>Chytriomycetaceae</taxon>
        <taxon>Physocladia</taxon>
    </lineage>
</organism>
<evidence type="ECO:0000256" key="1">
    <source>
        <dbReference type="ARBA" id="ARBA00004196"/>
    </source>
</evidence>
<evidence type="ECO:0000313" key="4">
    <source>
        <dbReference type="EMBL" id="KAJ3135385.1"/>
    </source>
</evidence>
<dbReference type="SUPFAM" id="SSF81383">
    <property type="entry name" value="F-box domain"/>
    <property type="match status" value="1"/>
</dbReference>
<keyword evidence="5" id="KW-1185">Reference proteome</keyword>
<dbReference type="SUPFAM" id="SSF52058">
    <property type="entry name" value="L domain-like"/>
    <property type="match status" value="1"/>
</dbReference>
<name>A0AAD5T8L5_9FUNG</name>
<dbReference type="AlphaFoldDB" id="A0AAD5T8L5"/>
<dbReference type="PANTHER" id="PTHR48059:SF30">
    <property type="entry name" value="OS06G0587000 PROTEIN"/>
    <property type="match status" value="1"/>
</dbReference>
<dbReference type="InterPro" id="IPR051848">
    <property type="entry name" value="PGIP"/>
</dbReference>
<dbReference type="InterPro" id="IPR036047">
    <property type="entry name" value="F-box-like_dom_sf"/>
</dbReference>
<reference evidence="4" key="1">
    <citation type="submission" date="2020-05" db="EMBL/GenBank/DDBJ databases">
        <title>Phylogenomic resolution of chytrid fungi.</title>
        <authorList>
            <person name="Stajich J.E."/>
            <person name="Amses K."/>
            <person name="Simmons R."/>
            <person name="Seto K."/>
            <person name="Myers J."/>
            <person name="Bonds A."/>
            <person name="Quandt C.A."/>
            <person name="Barry K."/>
            <person name="Liu P."/>
            <person name="Grigoriev I."/>
            <person name="Longcore J.E."/>
            <person name="James T.Y."/>
        </authorList>
    </citation>
    <scope>NUCLEOTIDE SEQUENCE</scope>
    <source>
        <strain evidence="4">JEL0513</strain>
    </source>
</reference>
<accession>A0AAD5T8L5</accession>
<dbReference type="Pfam" id="PF00646">
    <property type="entry name" value="F-box"/>
    <property type="match status" value="1"/>
</dbReference>
<dbReference type="InterPro" id="IPR001611">
    <property type="entry name" value="Leu-rich_rpt"/>
</dbReference>
<feature type="domain" description="F-box" evidence="3">
    <location>
        <begin position="10"/>
        <end position="46"/>
    </location>
</feature>
<dbReference type="PANTHER" id="PTHR48059">
    <property type="entry name" value="POLYGALACTURONASE INHIBITOR 1"/>
    <property type="match status" value="1"/>
</dbReference>
<comment type="caution">
    <text evidence="4">The sequence shown here is derived from an EMBL/GenBank/DDBJ whole genome shotgun (WGS) entry which is preliminary data.</text>
</comment>
<proteinExistence type="predicted"/>
<keyword evidence="2" id="KW-0677">Repeat</keyword>
<evidence type="ECO:0000256" key="2">
    <source>
        <dbReference type="ARBA" id="ARBA00022737"/>
    </source>
</evidence>
<dbReference type="Gene3D" id="3.80.10.10">
    <property type="entry name" value="Ribonuclease Inhibitor"/>
    <property type="match status" value="1"/>
</dbReference>
<dbReference type="FunFam" id="3.80.10.10:FF:000383">
    <property type="entry name" value="Leucine-rich repeat receptor protein kinase EMS1"/>
    <property type="match status" value="1"/>
</dbReference>
<evidence type="ECO:0000313" key="5">
    <source>
        <dbReference type="Proteomes" id="UP001211907"/>
    </source>
</evidence>
<comment type="subcellular location">
    <subcellularLocation>
        <location evidence="1">Cell envelope</location>
    </subcellularLocation>
</comment>
<sequence>MIRISCTEFNQLSYDLLAVILVWIHPGEVIKLRRVCKRFQECINSQFFAVANLSNFAPIKRCIYSHRPNEFDRFWFLWPKNFQCAYAKSLSYFIEIRWFYVFGKNLLEIPAAIGLFTNLKKLELGVGKIPINIQELVELEYLSLSVNELTGSIPKEIGKLEKLIEIDINMNKLSGSLPQELANLNLISLDLRGNMISGGIPPELGTLRNAETVFLQDNLLTGTIPPDLGNMESLRNLNVSRNKLSGEIPAALCNAVNLRYLFLNNNELCGKVPVQFGMLHLWEMRISHNRLSGPIPKILRRVVKFSDRTLMGTKKIKVMKK</sequence>